<keyword evidence="1" id="KW-0732">Signal</keyword>
<proteinExistence type="predicted"/>
<gene>
    <name evidence="2" type="ORF">BDN71DRAFT_1453869</name>
</gene>
<dbReference type="AlphaFoldDB" id="A0A9P6D4I8"/>
<protein>
    <submittedName>
        <fullName evidence="2">Uncharacterized protein</fullName>
    </submittedName>
</protein>
<name>A0A9P6D4I8_PLEER</name>
<feature type="signal peptide" evidence="1">
    <location>
        <begin position="1"/>
        <end position="19"/>
    </location>
</feature>
<accession>A0A9P6D4I8</accession>
<dbReference type="EMBL" id="MU154633">
    <property type="protein sequence ID" value="KAF9490792.1"/>
    <property type="molecule type" value="Genomic_DNA"/>
</dbReference>
<evidence type="ECO:0000313" key="2">
    <source>
        <dbReference type="EMBL" id="KAF9490792.1"/>
    </source>
</evidence>
<organism evidence="2 3">
    <name type="scientific">Pleurotus eryngii</name>
    <name type="common">Boletus of the steppes</name>
    <dbReference type="NCBI Taxonomy" id="5323"/>
    <lineage>
        <taxon>Eukaryota</taxon>
        <taxon>Fungi</taxon>
        <taxon>Dikarya</taxon>
        <taxon>Basidiomycota</taxon>
        <taxon>Agaricomycotina</taxon>
        <taxon>Agaricomycetes</taxon>
        <taxon>Agaricomycetidae</taxon>
        <taxon>Agaricales</taxon>
        <taxon>Pleurotineae</taxon>
        <taxon>Pleurotaceae</taxon>
        <taxon>Pleurotus</taxon>
    </lineage>
</organism>
<reference evidence="2" key="1">
    <citation type="submission" date="2020-11" db="EMBL/GenBank/DDBJ databases">
        <authorList>
            <consortium name="DOE Joint Genome Institute"/>
            <person name="Ahrendt S."/>
            <person name="Riley R."/>
            <person name="Andreopoulos W."/>
            <person name="Labutti K."/>
            <person name="Pangilinan J."/>
            <person name="Ruiz-Duenas F.J."/>
            <person name="Barrasa J.M."/>
            <person name="Sanchez-Garcia M."/>
            <person name="Camarero S."/>
            <person name="Miyauchi S."/>
            <person name="Serrano A."/>
            <person name="Linde D."/>
            <person name="Babiker R."/>
            <person name="Drula E."/>
            <person name="Ayuso-Fernandez I."/>
            <person name="Pacheco R."/>
            <person name="Padilla G."/>
            <person name="Ferreira P."/>
            <person name="Barriuso J."/>
            <person name="Kellner H."/>
            <person name="Castanera R."/>
            <person name="Alfaro M."/>
            <person name="Ramirez L."/>
            <person name="Pisabarro A.G."/>
            <person name="Kuo A."/>
            <person name="Tritt A."/>
            <person name="Lipzen A."/>
            <person name="He G."/>
            <person name="Yan M."/>
            <person name="Ng V."/>
            <person name="Cullen D."/>
            <person name="Martin F."/>
            <person name="Rosso M.-N."/>
            <person name="Henrissat B."/>
            <person name="Hibbett D."/>
            <person name="Martinez A.T."/>
            <person name="Grigoriev I.V."/>
        </authorList>
    </citation>
    <scope>NUCLEOTIDE SEQUENCE</scope>
    <source>
        <strain evidence="2">ATCC 90797</strain>
    </source>
</reference>
<evidence type="ECO:0000313" key="3">
    <source>
        <dbReference type="Proteomes" id="UP000807025"/>
    </source>
</evidence>
<sequence length="176" mass="18919">MLLSRGFMAVSFAIIGVNATNDWTKPCFDGECAYDLPESSGGSRIMKLFGSTKSISDITPAAGWVILDCDPNLLDQEIRLVCETDDEDLGYNHAFERYGPVGKIVRLPESCGGGPFLRIASTALAEDQALLPHVQGRINRRGDATDQVHVVKLGGNFAVIDAEKCQQGTLNSLSSA</sequence>
<keyword evidence="3" id="KW-1185">Reference proteome</keyword>
<evidence type="ECO:0000256" key="1">
    <source>
        <dbReference type="SAM" id="SignalP"/>
    </source>
</evidence>
<dbReference type="Proteomes" id="UP000807025">
    <property type="component" value="Unassembled WGS sequence"/>
</dbReference>
<dbReference type="OrthoDB" id="73875at2759"/>
<comment type="caution">
    <text evidence="2">The sequence shown here is derived from an EMBL/GenBank/DDBJ whole genome shotgun (WGS) entry which is preliminary data.</text>
</comment>
<feature type="chain" id="PRO_5040268495" evidence="1">
    <location>
        <begin position="20"/>
        <end position="176"/>
    </location>
</feature>